<feature type="compositionally biased region" description="Low complexity" evidence="3">
    <location>
        <begin position="158"/>
        <end position="179"/>
    </location>
</feature>
<dbReference type="OrthoDB" id="2942533at2759"/>
<evidence type="ECO:0000256" key="1">
    <source>
        <dbReference type="PROSITE-ProRule" id="PRU00339"/>
    </source>
</evidence>
<keyword evidence="2" id="KW-0175">Coiled coil</keyword>
<protein>
    <submittedName>
        <fullName evidence="4">Uncharacterized protein</fullName>
    </submittedName>
</protein>
<feature type="coiled-coil region" evidence="2">
    <location>
        <begin position="407"/>
        <end position="434"/>
    </location>
</feature>
<organism evidence="4 5">
    <name type="scientific">Raphidocelis subcapitata</name>
    <dbReference type="NCBI Taxonomy" id="307507"/>
    <lineage>
        <taxon>Eukaryota</taxon>
        <taxon>Viridiplantae</taxon>
        <taxon>Chlorophyta</taxon>
        <taxon>core chlorophytes</taxon>
        <taxon>Chlorophyceae</taxon>
        <taxon>CS clade</taxon>
        <taxon>Sphaeropleales</taxon>
        <taxon>Selenastraceae</taxon>
        <taxon>Raphidocelis</taxon>
    </lineage>
</organism>
<feature type="compositionally biased region" description="Low complexity" evidence="3">
    <location>
        <begin position="636"/>
        <end position="682"/>
    </location>
</feature>
<dbReference type="PANTHER" id="PTHR46183">
    <property type="entry name" value="PROTEIN CLMP1"/>
    <property type="match status" value="1"/>
</dbReference>
<feature type="repeat" description="TPR" evidence="1">
    <location>
        <begin position="54"/>
        <end position="87"/>
    </location>
</feature>
<accession>A0A2V0NK56</accession>
<dbReference type="SMART" id="SM00028">
    <property type="entry name" value="TPR"/>
    <property type="match status" value="3"/>
</dbReference>
<dbReference type="InterPro" id="IPR019734">
    <property type="entry name" value="TPR_rpt"/>
</dbReference>
<evidence type="ECO:0000313" key="5">
    <source>
        <dbReference type="Proteomes" id="UP000247498"/>
    </source>
</evidence>
<feature type="region of interest" description="Disordered" evidence="3">
    <location>
        <begin position="158"/>
        <end position="185"/>
    </location>
</feature>
<dbReference type="PANTHER" id="PTHR46183:SF8">
    <property type="entry name" value="PROTEIN CLMP1"/>
    <property type="match status" value="1"/>
</dbReference>
<keyword evidence="5" id="KW-1185">Reference proteome</keyword>
<dbReference type="EMBL" id="BDRX01000002">
    <property type="protein sequence ID" value="GBF87664.1"/>
    <property type="molecule type" value="Genomic_DNA"/>
</dbReference>
<feature type="region of interest" description="Disordered" evidence="3">
    <location>
        <begin position="622"/>
        <end position="698"/>
    </location>
</feature>
<gene>
    <name evidence="4" type="ORF">Rsub_00375</name>
</gene>
<feature type="compositionally biased region" description="Acidic residues" evidence="3">
    <location>
        <begin position="625"/>
        <end position="635"/>
    </location>
</feature>
<proteinExistence type="predicted"/>
<dbReference type="InParanoid" id="A0A2V0NK56"/>
<dbReference type="SUPFAM" id="SSF48452">
    <property type="entry name" value="TPR-like"/>
    <property type="match status" value="1"/>
</dbReference>
<dbReference type="InterPro" id="IPR044517">
    <property type="entry name" value="PHOX1-4"/>
</dbReference>
<dbReference type="Pfam" id="PF00515">
    <property type="entry name" value="TPR_1"/>
    <property type="match status" value="1"/>
</dbReference>
<dbReference type="STRING" id="307507.A0A2V0NK56"/>
<comment type="caution">
    <text evidence="4">The sequence shown here is derived from an EMBL/GenBank/DDBJ whole genome shotgun (WGS) entry which is preliminary data.</text>
</comment>
<sequence>MGKSKADVGQQVLSQVADLKDKASKFFVSRDYAGALRSYEEALALLPGAAADRVDLLCNKAACYYQMKQYKEAVDECSSALTIAPSSAKALQRRARSLEQQGLYKQALADIQAVNRSDAASKESRDAERRVRDALAGRRPAGLGAASALAAPAAAPAPAAAGRNGAPAPAPAAQQQRAPVSAKASMGGETRLLHFMAGATYAELLEHVKLAFPEAGPVKVVAAAGGAGGQPLTIRSKDDISAAVAAAKPLRLELVACSEADAPKPPADEVAYIEALKAEQERRMARYIEAVKAQAEREERERERPPPQVAHTPSGAVVTVDDFLVDFAGLFRETSQLDADRHVDHHNQGWDATTRAMEPAAAADGAAALFAAAEEEFREVTGLGLLNWGTVHVCRARRVLDRAAEAGEVGAKAIAEAEEELKQAEARFQQALGFHPDFFDGLCAMASLEADRAKLRARLFVAPAGPAAAAADAADAEADGKPAGGGAAAALRAALARVKKADVDAAAAHMGQVAEWFAKATAAGEAADAKRKAEEAAAAAADAASAEPAAAAAAAADGGDDDALLATQARVLEGNALYEWSQLLAAVGGEWRAALDEAVARFRAGRCSEADVRGALKAHTRAEELDLGPDSEAEAEAGPAGAAAAAEGGAEAKAAAGGAEAAAAAAAEAAPEAKAKGLPALGGKKEGKKEGKKDGKKK</sequence>
<dbReference type="Proteomes" id="UP000247498">
    <property type="component" value="Unassembled WGS sequence"/>
</dbReference>
<dbReference type="InterPro" id="IPR011990">
    <property type="entry name" value="TPR-like_helical_dom_sf"/>
</dbReference>
<name>A0A2V0NK56_9CHLO</name>
<evidence type="ECO:0000256" key="3">
    <source>
        <dbReference type="SAM" id="MobiDB-lite"/>
    </source>
</evidence>
<dbReference type="Gene3D" id="1.25.40.10">
    <property type="entry name" value="Tetratricopeptide repeat domain"/>
    <property type="match status" value="1"/>
</dbReference>
<dbReference type="PROSITE" id="PS50005">
    <property type="entry name" value="TPR"/>
    <property type="match status" value="1"/>
</dbReference>
<evidence type="ECO:0000313" key="4">
    <source>
        <dbReference type="EMBL" id="GBF87664.1"/>
    </source>
</evidence>
<keyword evidence="1" id="KW-0802">TPR repeat</keyword>
<reference evidence="4 5" key="1">
    <citation type="journal article" date="2018" name="Sci. Rep.">
        <title>Raphidocelis subcapitata (=Pseudokirchneriella subcapitata) provides an insight into genome evolution and environmental adaptations in the Sphaeropleales.</title>
        <authorList>
            <person name="Suzuki S."/>
            <person name="Yamaguchi H."/>
            <person name="Nakajima N."/>
            <person name="Kawachi M."/>
        </authorList>
    </citation>
    <scope>NUCLEOTIDE SEQUENCE [LARGE SCALE GENOMIC DNA]</scope>
    <source>
        <strain evidence="4 5">NIES-35</strain>
    </source>
</reference>
<dbReference type="FunCoup" id="A0A2V0NK56">
    <property type="interactions" value="629"/>
</dbReference>
<dbReference type="AlphaFoldDB" id="A0A2V0NK56"/>
<feature type="compositionally biased region" description="Basic and acidic residues" evidence="3">
    <location>
        <begin position="683"/>
        <end position="698"/>
    </location>
</feature>
<evidence type="ECO:0000256" key="2">
    <source>
        <dbReference type="SAM" id="Coils"/>
    </source>
</evidence>